<dbReference type="Proteomes" id="UP000005237">
    <property type="component" value="Unassembled WGS sequence"/>
</dbReference>
<reference evidence="3" key="1">
    <citation type="submission" date="2010-08" db="EMBL/GenBank/DDBJ databases">
        <authorList>
            <consortium name="Caenorhabditis japonica Sequencing Consortium"/>
            <person name="Wilson R.K."/>
        </authorList>
    </citation>
    <scope>NUCLEOTIDE SEQUENCE [LARGE SCALE GENOMIC DNA]</scope>
    <source>
        <strain evidence="3">DF5081</strain>
    </source>
</reference>
<protein>
    <submittedName>
        <fullName evidence="2">Uncharacterized protein</fullName>
    </submittedName>
</protein>
<evidence type="ECO:0000313" key="2">
    <source>
        <dbReference type="EnsemblMetazoa" id="CJA40024.1"/>
    </source>
</evidence>
<evidence type="ECO:0000313" key="3">
    <source>
        <dbReference type="Proteomes" id="UP000005237"/>
    </source>
</evidence>
<organism evidence="2 3">
    <name type="scientific">Caenorhabditis japonica</name>
    <dbReference type="NCBI Taxonomy" id="281687"/>
    <lineage>
        <taxon>Eukaryota</taxon>
        <taxon>Metazoa</taxon>
        <taxon>Ecdysozoa</taxon>
        <taxon>Nematoda</taxon>
        <taxon>Chromadorea</taxon>
        <taxon>Rhabditida</taxon>
        <taxon>Rhabditina</taxon>
        <taxon>Rhabditomorpha</taxon>
        <taxon>Rhabditoidea</taxon>
        <taxon>Rhabditidae</taxon>
        <taxon>Peloderinae</taxon>
        <taxon>Caenorhabditis</taxon>
    </lineage>
</organism>
<dbReference type="AlphaFoldDB" id="A0A8R1EMH8"/>
<evidence type="ECO:0000256" key="1">
    <source>
        <dbReference type="SAM" id="MobiDB-lite"/>
    </source>
</evidence>
<feature type="region of interest" description="Disordered" evidence="1">
    <location>
        <begin position="40"/>
        <end position="62"/>
    </location>
</feature>
<accession>A0A8R1EMH8</accession>
<reference evidence="2" key="2">
    <citation type="submission" date="2022-06" db="UniProtKB">
        <authorList>
            <consortium name="EnsemblMetazoa"/>
        </authorList>
    </citation>
    <scope>IDENTIFICATION</scope>
    <source>
        <strain evidence="2">DF5081</strain>
    </source>
</reference>
<name>A0A8R1EMH8_CAEJA</name>
<keyword evidence="3" id="KW-1185">Reference proteome</keyword>
<proteinExistence type="predicted"/>
<sequence length="122" mass="13480">MDRVETCCGSRTTIQSSINLIDGKMYGLIAADTVSNLDRSNARSGDVNPHSPSEKLSTRHQPNRQTNYCSVTLTTSLARAIQYGTNCLMTSTRCNRPSRRLPGVAVPTTSTLRSRPHDVYFM</sequence>
<dbReference type="EnsemblMetazoa" id="CJA40024.1">
    <property type="protein sequence ID" value="CJA40024.1"/>
    <property type="gene ID" value="WBGene00215872"/>
</dbReference>